<dbReference type="EMBL" id="CP027670">
    <property type="protein sequence ID" value="AVO43512.1"/>
    <property type="molecule type" value="Genomic_DNA"/>
</dbReference>
<protein>
    <submittedName>
        <fullName evidence="1">Uncharacterized protein</fullName>
    </submittedName>
</protein>
<dbReference type="OrthoDB" id="9015694at2"/>
<organism evidence="1 2">
    <name type="scientific">Simplicispira suum</name>
    <dbReference type="NCBI Taxonomy" id="2109915"/>
    <lineage>
        <taxon>Bacteria</taxon>
        <taxon>Pseudomonadati</taxon>
        <taxon>Pseudomonadota</taxon>
        <taxon>Betaproteobacteria</taxon>
        <taxon>Burkholderiales</taxon>
        <taxon>Comamonadaceae</taxon>
        <taxon>Simplicispira</taxon>
    </lineage>
</organism>
<evidence type="ECO:0000313" key="2">
    <source>
        <dbReference type="Proteomes" id="UP000239326"/>
    </source>
</evidence>
<proteinExistence type="predicted"/>
<accession>A0A2S0N5U0</accession>
<dbReference type="AlphaFoldDB" id="A0A2S0N5U0"/>
<gene>
    <name evidence="1" type="ORF">C6571_18850</name>
</gene>
<keyword evidence="1" id="KW-0614">Plasmid</keyword>
<keyword evidence="2" id="KW-1185">Reference proteome</keyword>
<name>A0A2S0N5U0_9BURK</name>
<evidence type="ECO:0000313" key="1">
    <source>
        <dbReference type="EMBL" id="AVO43512.1"/>
    </source>
</evidence>
<dbReference type="KEGG" id="simp:C6571_18850"/>
<dbReference type="Proteomes" id="UP000239326">
    <property type="component" value="Plasmid unnamed1"/>
</dbReference>
<geneLocation type="plasmid" evidence="1 2">
    <name>unnamed1</name>
</geneLocation>
<sequence length="105" mass="12068">MMQNSIDESELPHAVIRFKRDVSFPRFSMAKGERWGFVVYRKWADRLNQIKHGERFEFAGGQCLSQDVDVVFEGGCGREYSIAMGYIPPMPQEAHNDSMGRGLHE</sequence>
<reference evidence="1 2" key="1">
    <citation type="submission" date="2018-03" db="EMBL/GenBank/DDBJ databases">
        <title>Genome sequencing of Simplicispira sp.</title>
        <authorList>
            <person name="Kim S.-J."/>
            <person name="Heo J."/>
            <person name="Kwon S.-W."/>
        </authorList>
    </citation>
    <scope>NUCLEOTIDE SEQUENCE [LARGE SCALE GENOMIC DNA]</scope>
    <source>
        <strain evidence="1 2">SC1-8</strain>
        <plasmid evidence="1 2">unnamed1</plasmid>
    </source>
</reference>